<reference evidence="3 4" key="1">
    <citation type="journal article" date="2018" name="Syst. Appl. Microbiol.">
        <title>Ereboglobus luteus gen. nov. sp. nov. from cockroach guts, and new insights into the oxygen relationship of the genera Opitutus and Didymococcus (Verrucomicrobia: Opitutaceae).</title>
        <authorList>
            <person name="Tegtmeier D."/>
            <person name="Belitz A."/>
            <person name="Radek R."/>
            <person name="Heimerl T."/>
            <person name="Brune A."/>
        </authorList>
    </citation>
    <scope>NUCLEOTIDE SEQUENCE [LARGE SCALE GENOMIC DNA]</scope>
    <source>
        <strain evidence="3 4">Ho45</strain>
    </source>
</reference>
<organism evidence="3 4">
    <name type="scientific">Ereboglobus luteus</name>
    <dbReference type="NCBI Taxonomy" id="1796921"/>
    <lineage>
        <taxon>Bacteria</taxon>
        <taxon>Pseudomonadati</taxon>
        <taxon>Verrucomicrobiota</taxon>
        <taxon>Opitutia</taxon>
        <taxon>Opitutales</taxon>
        <taxon>Opitutaceae</taxon>
        <taxon>Ereboglobus</taxon>
    </lineage>
</organism>
<gene>
    <name evidence="3" type="ORF">CKA38_06135</name>
</gene>
<proteinExistence type="predicted"/>
<dbReference type="AlphaFoldDB" id="A0A2U8E1Z5"/>
<evidence type="ECO:0000313" key="4">
    <source>
        <dbReference type="Proteomes" id="UP000244896"/>
    </source>
</evidence>
<accession>A0A2U8E1Z5</accession>
<keyword evidence="2" id="KW-0812">Transmembrane</keyword>
<evidence type="ECO:0000256" key="2">
    <source>
        <dbReference type="SAM" id="Phobius"/>
    </source>
</evidence>
<sequence>MKKLTALYFIVPIIGVICFSFFYTSVKAELHEREVQRKKEQEQAQALRAQKDLKDRQDAYAHARAEIDLRIKKIEERKKEEERKAAEVQAAKDSRDLVYRERERQSKRLTDLLDSRSVANDQLAAVQEQLKLQRIQSEYYGTAASEVSQNKRLYEQALARMDAAAAAAIKQAEALKAQAKKS</sequence>
<protein>
    <submittedName>
        <fullName evidence="3">Uncharacterized protein</fullName>
    </submittedName>
</protein>
<feature type="transmembrane region" description="Helical" evidence="2">
    <location>
        <begin position="6"/>
        <end position="26"/>
    </location>
</feature>
<evidence type="ECO:0000256" key="1">
    <source>
        <dbReference type="SAM" id="Coils"/>
    </source>
</evidence>
<evidence type="ECO:0000313" key="3">
    <source>
        <dbReference type="EMBL" id="AWI08887.1"/>
    </source>
</evidence>
<dbReference type="KEGG" id="elut:CKA38_06135"/>
<dbReference type="Proteomes" id="UP000244896">
    <property type="component" value="Chromosome"/>
</dbReference>
<dbReference type="EMBL" id="CP023004">
    <property type="protein sequence ID" value="AWI08887.1"/>
    <property type="molecule type" value="Genomic_DNA"/>
</dbReference>
<keyword evidence="4" id="KW-1185">Reference proteome</keyword>
<keyword evidence="1" id="KW-0175">Coiled coil</keyword>
<dbReference type="RefSeq" id="WP_108824699.1">
    <property type="nucleotide sequence ID" value="NZ_CP023004.1"/>
</dbReference>
<feature type="coiled-coil region" evidence="1">
    <location>
        <begin position="30"/>
        <end position="91"/>
    </location>
</feature>
<keyword evidence="2" id="KW-0472">Membrane</keyword>
<name>A0A2U8E1Z5_9BACT</name>
<keyword evidence="2" id="KW-1133">Transmembrane helix</keyword>